<evidence type="ECO:0000256" key="1">
    <source>
        <dbReference type="ARBA" id="ARBA00009437"/>
    </source>
</evidence>
<feature type="domain" description="HTH lysR-type" evidence="5">
    <location>
        <begin position="1"/>
        <end position="58"/>
    </location>
</feature>
<keyword evidence="4" id="KW-0804">Transcription</keyword>
<dbReference type="RefSeq" id="WP_216321573.1">
    <property type="nucleotide sequence ID" value="NZ_JAHKRT010000002.1"/>
</dbReference>
<name>A0ABS6BGJ0_9SPHN</name>
<dbReference type="PROSITE" id="PS50931">
    <property type="entry name" value="HTH_LYSR"/>
    <property type="match status" value="1"/>
</dbReference>
<proteinExistence type="inferred from homology"/>
<keyword evidence="7" id="KW-1185">Reference proteome</keyword>
<dbReference type="Pfam" id="PF00126">
    <property type="entry name" value="HTH_1"/>
    <property type="match status" value="1"/>
</dbReference>
<dbReference type="EMBL" id="JAHKRT010000002">
    <property type="protein sequence ID" value="MBU3077408.1"/>
    <property type="molecule type" value="Genomic_DNA"/>
</dbReference>
<organism evidence="6 7">
    <name type="scientific">Sphingomonas quercus</name>
    <dbReference type="NCBI Taxonomy" id="2842451"/>
    <lineage>
        <taxon>Bacteria</taxon>
        <taxon>Pseudomonadati</taxon>
        <taxon>Pseudomonadota</taxon>
        <taxon>Alphaproteobacteria</taxon>
        <taxon>Sphingomonadales</taxon>
        <taxon>Sphingomonadaceae</taxon>
        <taxon>Sphingomonas</taxon>
    </lineage>
</organism>
<comment type="similarity">
    <text evidence="1">Belongs to the LysR transcriptional regulatory family.</text>
</comment>
<sequence>MDVRQIRDFVTVVRCTSFAAASRELRISQPGLGYQIKQLEQEFRVPLLLRHARGVSLTSAGEAFLYHAEAILAAVNDAKAAMAAIARSDPREISIGLSPSPAQVLAPLLLDVNANRPFRIRLHEGLSAELHDSVMRGALDLAICLSPGPAPLKTSSLYREPLYLIGPVTERAAARCDITLAELGAFPLVVGPRGHAPREMLEDAASAQGVKLAIDQELEASTLRRSLVLYGGRYTVSAYGMFADEIDKGVLCARRIVDPDISQSVNAVFAGNMAPNTEALLASLLRSLVSSVSVSRNFCDLASIAA</sequence>
<dbReference type="Proteomes" id="UP000776276">
    <property type="component" value="Unassembled WGS sequence"/>
</dbReference>
<dbReference type="PANTHER" id="PTHR30346:SF28">
    <property type="entry name" value="HTH-TYPE TRANSCRIPTIONAL REGULATOR CYNR"/>
    <property type="match status" value="1"/>
</dbReference>
<evidence type="ECO:0000256" key="2">
    <source>
        <dbReference type="ARBA" id="ARBA00023015"/>
    </source>
</evidence>
<dbReference type="Pfam" id="PF03466">
    <property type="entry name" value="LysR_substrate"/>
    <property type="match status" value="1"/>
</dbReference>
<evidence type="ECO:0000313" key="7">
    <source>
        <dbReference type="Proteomes" id="UP000776276"/>
    </source>
</evidence>
<comment type="caution">
    <text evidence="6">The sequence shown here is derived from an EMBL/GenBank/DDBJ whole genome shotgun (WGS) entry which is preliminary data.</text>
</comment>
<dbReference type="InterPro" id="IPR005119">
    <property type="entry name" value="LysR_subst-bd"/>
</dbReference>
<gene>
    <name evidence="6" type="ORF">KOF26_05955</name>
</gene>
<evidence type="ECO:0000313" key="6">
    <source>
        <dbReference type="EMBL" id="MBU3077408.1"/>
    </source>
</evidence>
<keyword evidence="3" id="KW-0238">DNA-binding</keyword>
<keyword evidence="2" id="KW-0805">Transcription regulation</keyword>
<accession>A0ABS6BGJ0</accession>
<reference evidence="6 7" key="1">
    <citation type="submission" date="2021-06" db="EMBL/GenBank/DDBJ databases">
        <title>Sphingomonas sp. XMGL2, whole genome shotgun sequencing project.</title>
        <authorList>
            <person name="Zhao G."/>
            <person name="Shen L."/>
        </authorList>
    </citation>
    <scope>NUCLEOTIDE SEQUENCE [LARGE SCALE GENOMIC DNA]</scope>
    <source>
        <strain evidence="6 7">XMGL2</strain>
    </source>
</reference>
<dbReference type="InterPro" id="IPR000847">
    <property type="entry name" value="LysR_HTH_N"/>
</dbReference>
<dbReference type="PANTHER" id="PTHR30346">
    <property type="entry name" value="TRANSCRIPTIONAL DUAL REGULATOR HCAR-RELATED"/>
    <property type="match status" value="1"/>
</dbReference>
<evidence type="ECO:0000256" key="4">
    <source>
        <dbReference type="ARBA" id="ARBA00023163"/>
    </source>
</evidence>
<evidence type="ECO:0000259" key="5">
    <source>
        <dbReference type="PROSITE" id="PS50931"/>
    </source>
</evidence>
<evidence type="ECO:0000256" key="3">
    <source>
        <dbReference type="ARBA" id="ARBA00023125"/>
    </source>
</evidence>
<protein>
    <submittedName>
        <fullName evidence="6">LysR family transcriptional regulator</fullName>
    </submittedName>
</protein>